<dbReference type="EMBL" id="JACSQY010000006">
    <property type="protein sequence ID" value="MBD7908523.1"/>
    <property type="molecule type" value="Genomic_DNA"/>
</dbReference>
<name>A0ABR8PK23_9BACL</name>
<dbReference type="RefSeq" id="WP_191689752.1">
    <property type="nucleotide sequence ID" value="NZ_JACSQY010000006.1"/>
</dbReference>
<comment type="caution">
    <text evidence="2">The sequence shown here is derived from an EMBL/GenBank/DDBJ whole genome shotgun (WGS) entry which is preliminary data.</text>
</comment>
<evidence type="ECO:0000313" key="3">
    <source>
        <dbReference type="Proteomes" id="UP000659496"/>
    </source>
</evidence>
<keyword evidence="1" id="KW-1133">Transmembrane helix</keyword>
<accession>A0ABR8PK23</accession>
<feature type="transmembrane region" description="Helical" evidence="1">
    <location>
        <begin position="46"/>
        <end position="66"/>
    </location>
</feature>
<sequence>MEIEIEGCIVTIKSLWIAVAIFSILELVAIPVLLVGADKLYQMIDGVMIIAFIIYPLFYFLSLLLLKKGNRKLGAVILLIPLLLYTPILMGIQGLIR</sequence>
<keyword evidence="1" id="KW-0812">Transmembrane</keyword>
<reference evidence="2 3" key="1">
    <citation type="submission" date="2020-08" db="EMBL/GenBank/DDBJ databases">
        <title>A Genomic Blueprint of the Chicken Gut Microbiome.</title>
        <authorList>
            <person name="Gilroy R."/>
            <person name="Ravi A."/>
            <person name="Getino M."/>
            <person name="Pursley I."/>
            <person name="Horton D.L."/>
            <person name="Alikhan N.-F."/>
            <person name="Baker D."/>
            <person name="Gharbi K."/>
            <person name="Hall N."/>
            <person name="Watson M."/>
            <person name="Adriaenssens E.M."/>
            <person name="Foster-Nyarko E."/>
            <person name="Jarju S."/>
            <person name="Secka A."/>
            <person name="Antonio M."/>
            <person name="Oren A."/>
            <person name="Chaudhuri R."/>
            <person name="La Ragione R.M."/>
            <person name="Hildebrand F."/>
            <person name="Pallen M.J."/>
        </authorList>
    </citation>
    <scope>NUCLEOTIDE SEQUENCE [LARGE SCALE GENOMIC DNA]</scope>
    <source>
        <strain evidence="2 3">Sa3CUA8</strain>
    </source>
</reference>
<feature type="transmembrane region" description="Helical" evidence="1">
    <location>
        <begin position="73"/>
        <end position="96"/>
    </location>
</feature>
<feature type="transmembrane region" description="Helical" evidence="1">
    <location>
        <begin position="12"/>
        <end position="34"/>
    </location>
</feature>
<protein>
    <submittedName>
        <fullName evidence="2">Uncharacterized protein</fullName>
    </submittedName>
</protein>
<organism evidence="2 3">
    <name type="scientific">Sporosarcina gallistercoris</name>
    <dbReference type="NCBI Taxonomy" id="2762245"/>
    <lineage>
        <taxon>Bacteria</taxon>
        <taxon>Bacillati</taxon>
        <taxon>Bacillota</taxon>
        <taxon>Bacilli</taxon>
        <taxon>Bacillales</taxon>
        <taxon>Caryophanaceae</taxon>
        <taxon>Sporosarcina</taxon>
    </lineage>
</organism>
<gene>
    <name evidence="2" type="ORF">H9659_09290</name>
</gene>
<keyword evidence="3" id="KW-1185">Reference proteome</keyword>
<dbReference type="Proteomes" id="UP000659496">
    <property type="component" value="Unassembled WGS sequence"/>
</dbReference>
<proteinExistence type="predicted"/>
<evidence type="ECO:0000313" key="2">
    <source>
        <dbReference type="EMBL" id="MBD7908523.1"/>
    </source>
</evidence>
<evidence type="ECO:0000256" key="1">
    <source>
        <dbReference type="SAM" id="Phobius"/>
    </source>
</evidence>
<keyword evidence="1" id="KW-0472">Membrane</keyword>